<keyword evidence="4" id="KW-1185">Reference proteome</keyword>
<protein>
    <submittedName>
        <fullName evidence="3">Capsule synthesis protein PGA_cap</fullName>
    </submittedName>
</protein>
<dbReference type="Proteomes" id="UP000198571">
    <property type="component" value="Unassembled WGS sequence"/>
</dbReference>
<dbReference type="STRING" id="1601833.SAMN05518684_110161"/>
<dbReference type="SMART" id="SM00854">
    <property type="entry name" value="PGA_cap"/>
    <property type="match status" value="1"/>
</dbReference>
<dbReference type="InterPro" id="IPR052169">
    <property type="entry name" value="CW_Biosynth-Accessory"/>
</dbReference>
<name>A0A1H9VGH4_9BACI</name>
<dbReference type="InterPro" id="IPR039523">
    <property type="entry name" value="RimK-rel_E_lig_ATP-grasp"/>
</dbReference>
<dbReference type="PANTHER" id="PTHR33393">
    <property type="entry name" value="POLYGLUTAMINE SYNTHESIS ACCESSORY PROTEIN RV0574C-RELATED"/>
    <property type="match status" value="1"/>
</dbReference>
<comment type="similarity">
    <text evidence="1">Belongs to the CapA family.</text>
</comment>
<dbReference type="Pfam" id="PF14397">
    <property type="entry name" value="ATPgrasp_ST"/>
    <property type="match status" value="1"/>
</dbReference>
<evidence type="ECO:0000313" key="4">
    <source>
        <dbReference type="Proteomes" id="UP000198571"/>
    </source>
</evidence>
<sequence length="719" mass="81449">MKKFNVTFAGDTSLGDNHLKKRGRESALERLETNPLSFFKKMMPLVKQSDYLIVNLETDLDEKTGKEENINVVGEKASRTIDVFNKIGVSAVNMANDQMAESDSLLKTKDQLAKAGITGFGGGENIEEALKPLTIELKGESGLKKVYVFSGMQTSGRTNQPGYFANNESPGISSLDEVNSRIETLRNEEPDALIIVFPHWQGMNYKWVADLARYQKTCRNLLASGADYVFGHGTHTANPIEKNENGTIVYSLGNFVFNSNGRYNSARAIPYSLIVNLEITENEGKWEVEEKYYPIVTDNKRTKFNSRPVKKQEAAKLKTELIAKLPLEHGQYAYVRYNDDFGYFYKLNPTKNVLRRFGTDIKGNGYKKYKEAGLLKTIDQPFVEEVQTFWNTNYGKNVDATIHAVFNNLTGRQDPRVVPFKTMRQELIPYFNKVGKRNMYSDKNLYDKLISTDQAAKTIIKRVRGNYFSEHNDYLSPDDAWRELYRKGMDFIIKPTVTNNGVGISKVVFKDNKFFIKDKEISLEDLENDYGPNFVAQEVITQHPVMGEPHPNSVNSLRMVTLRWKGEIKYLLTFARFGAHGSVKDNAGSGGVCCGVADDGTFLPVAMDEKANTYTHHPSTNYEFAQGAKVPNFEECKSFVKELHKDILHHDYISWDVAIGEDGKPIFVELNFTGVTWLYQLAAQKPLFGDLTEEVLQHVSAELKKNRSPRDYRPANYGG</sequence>
<dbReference type="InterPro" id="IPR019079">
    <property type="entry name" value="Capsule_synth_CapA"/>
</dbReference>
<proteinExistence type="inferred from homology"/>
<evidence type="ECO:0000256" key="1">
    <source>
        <dbReference type="ARBA" id="ARBA00005662"/>
    </source>
</evidence>
<dbReference type="SUPFAM" id="SSF56059">
    <property type="entry name" value="Glutathione synthetase ATP-binding domain-like"/>
    <property type="match status" value="1"/>
</dbReference>
<dbReference type="RefSeq" id="WP_093053229.1">
    <property type="nucleotide sequence ID" value="NZ_FOGT01000010.1"/>
</dbReference>
<reference evidence="4" key="1">
    <citation type="submission" date="2016-10" db="EMBL/GenBank/DDBJ databases">
        <authorList>
            <person name="Varghese N."/>
            <person name="Submissions S."/>
        </authorList>
    </citation>
    <scope>NUCLEOTIDE SEQUENCE [LARGE SCALE GENOMIC DNA]</scope>
    <source>
        <strain evidence="4">S9</strain>
    </source>
</reference>
<dbReference type="Gene3D" id="3.60.21.10">
    <property type="match status" value="1"/>
</dbReference>
<evidence type="ECO:0000259" key="2">
    <source>
        <dbReference type="SMART" id="SM00854"/>
    </source>
</evidence>
<dbReference type="Pfam" id="PF09587">
    <property type="entry name" value="PGA_cap"/>
    <property type="match status" value="1"/>
</dbReference>
<dbReference type="InterPro" id="IPR029052">
    <property type="entry name" value="Metallo-depent_PP-like"/>
</dbReference>
<organism evidence="3 4">
    <name type="scientific">Salipaludibacillus aurantiacus</name>
    <dbReference type="NCBI Taxonomy" id="1601833"/>
    <lineage>
        <taxon>Bacteria</taxon>
        <taxon>Bacillati</taxon>
        <taxon>Bacillota</taxon>
        <taxon>Bacilli</taxon>
        <taxon>Bacillales</taxon>
        <taxon>Bacillaceae</taxon>
    </lineage>
</organism>
<evidence type="ECO:0000313" key="3">
    <source>
        <dbReference type="EMBL" id="SES20383.1"/>
    </source>
</evidence>
<dbReference type="AlphaFoldDB" id="A0A1H9VGH4"/>
<feature type="domain" description="Capsule synthesis protein CapA" evidence="2">
    <location>
        <begin position="5"/>
        <end position="259"/>
    </location>
</feature>
<gene>
    <name evidence="3" type="ORF">SAMN05518684_110161</name>
</gene>
<dbReference type="SUPFAM" id="SSF56300">
    <property type="entry name" value="Metallo-dependent phosphatases"/>
    <property type="match status" value="1"/>
</dbReference>
<accession>A0A1H9VGH4</accession>
<dbReference type="PANTHER" id="PTHR33393:SF13">
    <property type="entry name" value="PGA BIOSYNTHESIS PROTEIN CAPA"/>
    <property type="match status" value="1"/>
</dbReference>
<dbReference type="EMBL" id="FOGT01000010">
    <property type="protein sequence ID" value="SES20383.1"/>
    <property type="molecule type" value="Genomic_DNA"/>
</dbReference>
<dbReference type="OrthoDB" id="8736147at2"/>